<dbReference type="InterPro" id="IPR001451">
    <property type="entry name" value="Hexapep"/>
</dbReference>
<evidence type="ECO:0008006" key="3">
    <source>
        <dbReference type="Google" id="ProtNLM"/>
    </source>
</evidence>
<dbReference type="CDD" id="cd04647">
    <property type="entry name" value="LbH_MAT_like"/>
    <property type="match status" value="1"/>
</dbReference>
<dbReference type="InterPro" id="IPR051159">
    <property type="entry name" value="Hexapeptide_acetyltransf"/>
</dbReference>
<reference evidence="1 2" key="1">
    <citation type="submission" date="2022-05" db="EMBL/GenBank/DDBJ databases">
        <title>Genome Resource of Streptomyces lavenduligriseus GA1-1, a Strain with Broad-Spectrum Antifungal Activity against Phytopathogenic Fungi.</title>
        <authorList>
            <person name="Qi D."/>
        </authorList>
    </citation>
    <scope>NUCLEOTIDE SEQUENCE [LARGE SCALE GENOMIC DNA]</scope>
    <source>
        <strain evidence="1 2">GA1-1</strain>
    </source>
</reference>
<dbReference type="PANTHER" id="PTHR23416:SF78">
    <property type="entry name" value="LIPOPOLYSACCHARIDE BIOSYNTHESIS O-ACETYL TRANSFERASE WBBJ-RELATED"/>
    <property type="match status" value="1"/>
</dbReference>
<name>A0ABT0P4U1_9ACTN</name>
<dbReference type="PANTHER" id="PTHR23416">
    <property type="entry name" value="SIALIC ACID SYNTHASE-RELATED"/>
    <property type="match status" value="1"/>
</dbReference>
<protein>
    <recommendedName>
        <fullName evidence="3">Acyltransferase</fullName>
    </recommendedName>
</protein>
<evidence type="ECO:0000313" key="1">
    <source>
        <dbReference type="EMBL" id="MCL3998739.1"/>
    </source>
</evidence>
<proteinExistence type="predicted"/>
<keyword evidence="2" id="KW-1185">Reference proteome</keyword>
<dbReference type="SUPFAM" id="SSF51161">
    <property type="entry name" value="Trimeric LpxA-like enzymes"/>
    <property type="match status" value="2"/>
</dbReference>
<comment type="caution">
    <text evidence="1">The sequence shown here is derived from an EMBL/GenBank/DDBJ whole genome shotgun (WGS) entry which is preliminary data.</text>
</comment>
<dbReference type="RefSeq" id="WP_249493311.1">
    <property type="nucleotide sequence ID" value="NZ_JAMCCK010000072.1"/>
</dbReference>
<dbReference type="Gene3D" id="2.160.10.10">
    <property type="entry name" value="Hexapeptide repeat proteins"/>
    <property type="match status" value="2"/>
</dbReference>
<dbReference type="Proteomes" id="UP001202052">
    <property type="component" value="Unassembled WGS sequence"/>
</dbReference>
<evidence type="ECO:0000313" key="2">
    <source>
        <dbReference type="Proteomes" id="UP001202052"/>
    </source>
</evidence>
<dbReference type="EMBL" id="JAMCCK010000072">
    <property type="protein sequence ID" value="MCL3998739.1"/>
    <property type="molecule type" value="Genomic_DNA"/>
</dbReference>
<sequence length="348" mass="36321">MFDGVDVRVRRQRIGAGARIGAGSVIVADEFVLADGVVIEAGCDLRAARIELAEGVQVGAGCRVLAADGFTAGSGTRLDAAADVVCRELTVGSGTYIGPRWQVGAGASMEEHSTVTVGDGCQIAPDVTLNATEPITIGNDVGISPQVTIITHGYHSGHAVREGHHAAFAGVSVEDAVWLGFRCTVLPGVTIGAGTVVAATATVTASLPPGVLAAGVPAKVKRRLEPQALGAAARRTAVEDLVGRWLERLAYKGLHVTPAGPERVWRVRDGDGQQWRVRLTPAGGPLHVAVEGRSGTAVFDFGEPLSIVGDLDAVGHDLRDFCRRATWLFPYPVNSTGIVPHRFARLLT</sequence>
<dbReference type="Pfam" id="PF14602">
    <property type="entry name" value="Hexapep_2"/>
    <property type="match status" value="2"/>
</dbReference>
<gene>
    <name evidence="1" type="ORF">M4438_35450</name>
</gene>
<accession>A0ABT0P4U1</accession>
<organism evidence="1 2">
    <name type="scientific">Streptomyces lavenduligriseus</name>
    <dbReference type="NCBI Taxonomy" id="67315"/>
    <lineage>
        <taxon>Bacteria</taxon>
        <taxon>Bacillati</taxon>
        <taxon>Actinomycetota</taxon>
        <taxon>Actinomycetes</taxon>
        <taxon>Kitasatosporales</taxon>
        <taxon>Streptomycetaceae</taxon>
        <taxon>Streptomyces</taxon>
    </lineage>
</organism>
<dbReference type="InterPro" id="IPR011004">
    <property type="entry name" value="Trimer_LpxA-like_sf"/>
</dbReference>